<keyword evidence="3" id="KW-0539">Nucleus</keyword>
<evidence type="ECO:0000313" key="6">
    <source>
        <dbReference type="EMBL" id="VFU35396.1"/>
    </source>
</evidence>
<feature type="compositionally biased region" description="Polar residues" evidence="4">
    <location>
        <begin position="1"/>
        <end position="10"/>
    </location>
</feature>
<keyword evidence="2" id="KW-0804">Transcription</keyword>
<dbReference type="SMART" id="SM00338">
    <property type="entry name" value="BRLZ"/>
    <property type="match status" value="2"/>
</dbReference>
<dbReference type="PANTHER" id="PTHR46391">
    <property type="entry name" value="BASIC LEUCINE ZIPPER 34"/>
    <property type="match status" value="1"/>
</dbReference>
<evidence type="ECO:0000256" key="3">
    <source>
        <dbReference type="ARBA" id="ARBA00023242"/>
    </source>
</evidence>
<gene>
    <name evidence="6" type="ORF">SVIM_LOCUS175695</name>
</gene>
<dbReference type="EMBL" id="CAADRP010001112">
    <property type="protein sequence ID" value="VFU35396.1"/>
    <property type="molecule type" value="Genomic_DNA"/>
</dbReference>
<accession>A0A6N2LIR6</accession>
<name>A0A6N2LIR6_SALVM</name>
<evidence type="ECO:0000256" key="4">
    <source>
        <dbReference type="SAM" id="MobiDB-lite"/>
    </source>
</evidence>
<keyword evidence="1" id="KW-0805">Transcription regulation</keyword>
<dbReference type="GO" id="GO:0005634">
    <property type="term" value="C:nucleus"/>
    <property type="evidence" value="ECO:0007669"/>
    <property type="project" value="TreeGrafter"/>
</dbReference>
<dbReference type="PROSITE" id="PS50217">
    <property type="entry name" value="BZIP"/>
    <property type="match status" value="1"/>
</dbReference>
<feature type="compositionally biased region" description="Polar residues" evidence="4">
    <location>
        <begin position="228"/>
        <end position="257"/>
    </location>
</feature>
<dbReference type="CDD" id="cd14703">
    <property type="entry name" value="bZIP_plant_RF2"/>
    <property type="match status" value="2"/>
</dbReference>
<protein>
    <recommendedName>
        <fullName evidence="5">BZIP domain-containing protein</fullName>
    </recommendedName>
</protein>
<reference evidence="6" key="1">
    <citation type="submission" date="2019-03" db="EMBL/GenBank/DDBJ databases">
        <authorList>
            <person name="Mank J."/>
            <person name="Almeida P."/>
        </authorList>
    </citation>
    <scope>NUCLEOTIDE SEQUENCE</scope>
    <source>
        <strain evidence="6">78183</strain>
    </source>
</reference>
<dbReference type="SUPFAM" id="SSF57959">
    <property type="entry name" value="Leucine zipper domain"/>
    <property type="match status" value="1"/>
</dbReference>
<evidence type="ECO:0000256" key="1">
    <source>
        <dbReference type="ARBA" id="ARBA00023015"/>
    </source>
</evidence>
<dbReference type="AlphaFoldDB" id="A0A6N2LIR6"/>
<dbReference type="InterPro" id="IPR046347">
    <property type="entry name" value="bZIP_sf"/>
</dbReference>
<sequence>MENVTESSATAPAPSQHPSFSIENDDSVNDKQIPAQTNQPNAEINKEAPHQGRPVDPNQDPKRLRRIMVSRQYSQKYRQKQMQYIMQLETEVKSLQAEVVITGPRIKYSNLQNSLLRMENSSIKHKLSSCSGELMLKEDREASSSQTTYTLHSFKDRKCFDIIEAAMKKSSNPGLPPWPRRAVELASFSAAPQSILPLARSSFQGLKKPYSMNSSVTKSPFNPPDTITIPSSSADSNNKKSQNLSFPNDTKNSSTKDLATDPAFPSSGDKPVRTRAMITGVQTRAARAIDPNMDPKKLKRVISNRVSAQKSRLKRLQYLADIERKVKALEEEIAALSPQVALYKSHNQALKMEQRMLSMEMSARTSNKILKDAEIEDNKAEVSRLRQLHLTQQEVMWAGWANGFDQQMAGNPNMFQLSLERIAYMTSIQAKTGESSEGTQKLSQRSGGWRCVLGWDPSEQEMANPSLHRSGSSTVLNMNPQLGGVQKTMTFNSMPINQDLDK</sequence>
<dbReference type="InterPro" id="IPR044759">
    <property type="entry name" value="bZIP_RF2"/>
</dbReference>
<proteinExistence type="predicted"/>
<evidence type="ECO:0000259" key="5">
    <source>
        <dbReference type="PROSITE" id="PS50217"/>
    </source>
</evidence>
<dbReference type="PANTHER" id="PTHR46391:SF13">
    <property type="entry name" value="ACTIVATOR OF SPOMIN LUC3"/>
    <property type="match status" value="1"/>
</dbReference>
<organism evidence="6">
    <name type="scientific">Salix viminalis</name>
    <name type="common">Common osier</name>
    <name type="synonym">Basket willow</name>
    <dbReference type="NCBI Taxonomy" id="40686"/>
    <lineage>
        <taxon>Eukaryota</taxon>
        <taxon>Viridiplantae</taxon>
        <taxon>Streptophyta</taxon>
        <taxon>Embryophyta</taxon>
        <taxon>Tracheophyta</taxon>
        <taxon>Spermatophyta</taxon>
        <taxon>Magnoliopsida</taxon>
        <taxon>eudicotyledons</taxon>
        <taxon>Gunneridae</taxon>
        <taxon>Pentapetalae</taxon>
        <taxon>rosids</taxon>
        <taxon>fabids</taxon>
        <taxon>Malpighiales</taxon>
        <taxon>Salicaceae</taxon>
        <taxon>Saliceae</taxon>
        <taxon>Salix</taxon>
    </lineage>
</organism>
<feature type="domain" description="BZIP" evidence="5">
    <location>
        <begin position="294"/>
        <end position="357"/>
    </location>
</feature>
<dbReference type="InterPro" id="IPR052483">
    <property type="entry name" value="bZIP_transcription_regulators"/>
</dbReference>
<evidence type="ECO:0000256" key="2">
    <source>
        <dbReference type="ARBA" id="ARBA00023163"/>
    </source>
</evidence>
<dbReference type="Pfam" id="PF00170">
    <property type="entry name" value="bZIP_1"/>
    <property type="match status" value="1"/>
</dbReference>
<feature type="region of interest" description="Disordered" evidence="4">
    <location>
        <begin position="1"/>
        <end position="62"/>
    </location>
</feature>
<dbReference type="GO" id="GO:0003700">
    <property type="term" value="F:DNA-binding transcription factor activity"/>
    <property type="evidence" value="ECO:0007669"/>
    <property type="project" value="InterPro"/>
</dbReference>
<dbReference type="GO" id="GO:0003677">
    <property type="term" value="F:DNA binding"/>
    <property type="evidence" value="ECO:0007669"/>
    <property type="project" value="TreeGrafter"/>
</dbReference>
<feature type="compositionally biased region" description="Polar residues" evidence="4">
    <location>
        <begin position="211"/>
        <end position="220"/>
    </location>
</feature>
<dbReference type="FunFam" id="1.20.5.170:FF:000086">
    <property type="entry name" value="Transcription factor VIP1"/>
    <property type="match status" value="1"/>
</dbReference>
<dbReference type="InterPro" id="IPR004827">
    <property type="entry name" value="bZIP"/>
</dbReference>
<dbReference type="PROSITE" id="PS00036">
    <property type="entry name" value="BZIP_BASIC"/>
    <property type="match status" value="1"/>
</dbReference>
<dbReference type="Gene3D" id="1.20.5.170">
    <property type="match status" value="1"/>
</dbReference>
<feature type="region of interest" description="Disordered" evidence="4">
    <location>
        <begin position="210"/>
        <end position="273"/>
    </location>
</feature>
<dbReference type="GO" id="GO:0045893">
    <property type="term" value="P:positive regulation of DNA-templated transcription"/>
    <property type="evidence" value="ECO:0007669"/>
    <property type="project" value="TreeGrafter"/>
</dbReference>